<comment type="similarity">
    <text evidence="17">Belongs to the glycosyltransferase 22 family.</text>
</comment>
<keyword evidence="15" id="KW-0012">Acyltransferase</keyword>
<accession>A0A811UVZ0</accession>
<comment type="caution">
    <text evidence="19">The sequence shown here is derived from an EMBL/GenBank/DDBJ whole genome shotgun (WGS) entry which is preliminary data.</text>
</comment>
<evidence type="ECO:0000259" key="18">
    <source>
        <dbReference type="Pfam" id="PF04389"/>
    </source>
</evidence>
<comment type="similarity">
    <text evidence="4">Belongs to the glutaminyl-peptide cyclotransferase family.</text>
</comment>
<dbReference type="GO" id="GO:0046872">
    <property type="term" value="F:metal ion binding"/>
    <property type="evidence" value="ECO:0007669"/>
    <property type="project" value="UniProtKB-KW"/>
</dbReference>
<feature type="transmembrane region" description="Helical" evidence="17">
    <location>
        <begin position="498"/>
        <end position="521"/>
    </location>
</feature>
<evidence type="ECO:0000256" key="17">
    <source>
        <dbReference type="RuleBase" id="RU363075"/>
    </source>
</evidence>
<dbReference type="CDD" id="cd03880">
    <property type="entry name" value="M28_QC_like"/>
    <property type="match status" value="1"/>
</dbReference>
<feature type="transmembrane region" description="Helical" evidence="17">
    <location>
        <begin position="311"/>
        <end position="333"/>
    </location>
</feature>
<feature type="domain" description="Peptidase M28" evidence="18">
    <location>
        <begin position="48"/>
        <end position="270"/>
    </location>
</feature>
<evidence type="ECO:0000256" key="13">
    <source>
        <dbReference type="ARBA" id="ARBA00023136"/>
    </source>
</evidence>
<keyword evidence="14" id="KW-1015">Disulfide bond</keyword>
<keyword evidence="7" id="KW-0808">Transferase</keyword>
<dbReference type="GO" id="GO:0005789">
    <property type="term" value="C:endoplasmic reticulum membrane"/>
    <property type="evidence" value="ECO:0007669"/>
    <property type="project" value="UniProtKB-SubCell"/>
</dbReference>
<keyword evidence="9" id="KW-0479">Metal-binding</keyword>
<keyword evidence="5" id="KW-0964">Secreted</keyword>
<dbReference type="GO" id="GO:0005576">
    <property type="term" value="C:extracellular region"/>
    <property type="evidence" value="ECO:0007669"/>
    <property type="project" value="UniProtKB-SubCell"/>
</dbReference>
<protein>
    <recommendedName>
        <fullName evidence="17">Mannosyltransferase</fullName>
        <ecNumber evidence="17">2.4.1.-</ecNumber>
    </recommendedName>
</protein>
<keyword evidence="12 17" id="KW-1133">Transmembrane helix</keyword>
<evidence type="ECO:0000256" key="4">
    <source>
        <dbReference type="ARBA" id="ARBA00006014"/>
    </source>
</evidence>
<dbReference type="OrthoDB" id="416834at2759"/>
<gene>
    <name evidence="19" type="ORF">CCAP1982_LOCUS11313</name>
</gene>
<dbReference type="Pfam" id="PF03901">
    <property type="entry name" value="Glyco_transf_22"/>
    <property type="match status" value="1"/>
</dbReference>
<evidence type="ECO:0000256" key="5">
    <source>
        <dbReference type="ARBA" id="ARBA00022525"/>
    </source>
</evidence>
<evidence type="ECO:0000256" key="9">
    <source>
        <dbReference type="ARBA" id="ARBA00022723"/>
    </source>
</evidence>
<dbReference type="EMBL" id="CAJHJT010000034">
    <property type="protein sequence ID" value="CAD7002844.1"/>
    <property type="molecule type" value="Genomic_DNA"/>
</dbReference>
<evidence type="ECO:0000256" key="7">
    <source>
        <dbReference type="ARBA" id="ARBA00022679"/>
    </source>
</evidence>
<comment type="subcellular location">
    <subcellularLocation>
        <location evidence="2 17">Endoplasmic reticulum membrane</location>
        <topology evidence="2 17">Multi-pass membrane protein</topology>
    </subcellularLocation>
    <subcellularLocation>
        <location evidence="3">Secreted</location>
    </subcellularLocation>
</comment>
<keyword evidence="11" id="KW-0862">Zinc</keyword>
<evidence type="ECO:0000256" key="11">
    <source>
        <dbReference type="ARBA" id="ARBA00022833"/>
    </source>
</evidence>
<dbReference type="Gene3D" id="3.40.630.10">
    <property type="entry name" value="Zn peptidases"/>
    <property type="match status" value="1"/>
</dbReference>
<evidence type="ECO:0000313" key="19">
    <source>
        <dbReference type="EMBL" id="CAD7002844.1"/>
    </source>
</evidence>
<evidence type="ECO:0000256" key="3">
    <source>
        <dbReference type="ARBA" id="ARBA00004613"/>
    </source>
</evidence>
<dbReference type="SUPFAM" id="SSF53187">
    <property type="entry name" value="Zn-dependent exopeptidases"/>
    <property type="match status" value="1"/>
</dbReference>
<keyword evidence="6 17" id="KW-0328">Glycosyltransferase</keyword>
<keyword evidence="8 17" id="KW-0812">Transmembrane</keyword>
<comment type="catalytic activity">
    <reaction evidence="1">
        <text>N-terminal L-glutaminyl-[peptide] = N-terminal 5-oxo-L-prolyl-[peptide] + NH4(+)</text>
        <dbReference type="Rhea" id="RHEA:23652"/>
        <dbReference type="Rhea" id="RHEA-COMP:11736"/>
        <dbReference type="Rhea" id="RHEA-COMP:11846"/>
        <dbReference type="ChEBI" id="CHEBI:28938"/>
        <dbReference type="ChEBI" id="CHEBI:64722"/>
        <dbReference type="ChEBI" id="CHEBI:87215"/>
        <dbReference type="EC" id="2.3.2.5"/>
    </reaction>
</comment>
<evidence type="ECO:0000256" key="10">
    <source>
        <dbReference type="ARBA" id="ARBA00022824"/>
    </source>
</evidence>
<dbReference type="GO" id="GO:0016603">
    <property type="term" value="F:glutaminyl-peptide cyclotransferase activity"/>
    <property type="evidence" value="ECO:0007669"/>
    <property type="project" value="UniProtKB-EC"/>
</dbReference>
<proteinExistence type="inferred from homology"/>
<keyword evidence="13 17" id="KW-0472">Membrane</keyword>
<evidence type="ECO:0000256" key="16">
    <source>
        <dbReference type="ARBA" id="ARBA00057903"/>
    </source>
</evidence>
<evidence type="ECO:0000313" key="20">
    <source>
        <dbReference type="Proteomes" id="UP000606786"/>
    </source>
</evidence>
<feature type="transmembrane region" description="Helical" evidence="17">
    <location>
        <begin position="366"/>
        <end position="384"/>
    </location>
</feature>
<dbReference type="InterPro" id="IPR007484">
    <property type="entry name" value="Peptidase_M28"/>
</dbReference>
<keyword evidence="20" id="KW-1185">Reference proteome</keyword>
<keyword evidence="10 17" id="KW-0256">Endoplasmic reticulum</keyword>
<comment type="function">
    <text evidence="16">Acts as a glutaminyl-peptide cyclotransferase. Responsible for the biosynthesis of pyroglutamyl peptides. Might be more efficient in the conversion of tri and tetrapeptides in vitro. Might have a relative preference for substrates containing hydrophobic amino acids in vitro.</text>
</comment>
<evidence type="ECO:0000256" key="12">
    <source>
        <dbReference type="ARBA" id="ARBA00022989"/>
    </source>
</evidence>
<feature type="transmembrane region" description="Helical" evidence="17">
    <location>
        <begin position="462"/>
        <end position="486"/>
    </location>
</feature>
<sequence length="873" mass="101128">MRPRVVGTAGHRKVENFIKSELKTLGFNTEVDQFSERVPIFGNVTFTNIIGVLNPRARDFLALACHYDSKYFQDDPGFVAAIDSAVPCAIMLNTAKTLSSYLHGNFKDRTDIGLMLIFFDGEEAFKDWSDTDSIYGSRHLATKLSNTRSSTGSGSTIDRIEVLVLLDLIGAANPKFYSFFPNTHGLHHSLSEIELSLSATRQLEGKSLMFMRRPSTGFVDDDHRPFLQQNVPILHLITTPFPPQWHTPNDNAENLHWPSIRNFNKIFRTFVYEYLNRHKKQCAKNTRRKVSTVNRTCFNLKKIQDRANMNLLLVFSLILIVRLASVFIVQTYYVPDEYWQSLEVAHKLTFGYGYLTWEWVQGIRSYLYPLLIAGIYKLLALLNLDSAHLLVITPRILQALFSAYSDYRFYIWSGKKKWALFLILVPWFWFYTGSRTLSNTLEASLTTIALSYFPWSGESTTYLWFAAICCFLRPTAAVIWIPLCIYHLRKSRLSATELIFKHFAVIGLLVGGLCVAIDTYWHGRLIITPYEFFKYNVLHNIGSFYGSHPWYWYFTVGLPTVLGINTLPFIFGVMETVRSKQNYPVRKQLLIIILLSLVVLSTIEHKEFRFVSSLLPLCLYITADTLTRWSYNASRTILWFCAIVIVFGNALPAWYLSTVHQKGPLEVMTNVQRIARDYRDENEHRASILFLMPCHSTPYYSHVHENVTMRFLTCEPNLKNTPNYSDEAEQFYQAPVNWLRSHIPSYPRTAMPSHIVLYEPLAPVINEFLVNYKILHRIFNAEVNENVAPQQLLDEWSRILKEKDVNVETLLKQVRNRVGKNILVYQRLRAGEENTFNRDEYKKSTDNLSHRSVVKEDIPINNNEEEKNHNIFN</sequence>
<dbReference type="GO" id="GO:0000026">
    <property type="term" value="F:alpha-1,2-mannosyltransferase activity"/>
    <property type="evidence" value="ECO:0007669"/>
    <property type="project" value="TreeGrafter"/>
</dbReference>
<feature type="transmembrane region" description="Helical" evidence="17">
    <location>
        <begin position="550"/>
        <end position="573"/>
    </location>
</feature>
<feature type="transmembrane region" description="Helical" evidence="17">
    <location>
        <begin position="638"/>
        <end position="656"/>
    </location>
</feature>
<evidence type="ECO:0000256" key="8">
    <source>
        <dbReference type="ARBA" id="ARBA00022692"/>
    </source>
</evidence>
<feature type="transmembrane region" description="Helical" evidence="17">
    <location>
        <begin position="418"/>
        <end position="434"/>
    </location>
</feature>
<dbReference type="Proteomes" id="UP000606786">
    <property type="component" value="Unassembled WGS sequence"/>
</dbReference>
<organism evidence="19 20">
    <name type="scientific">Ceratitis capitata</name>
    <name type="common">Mediterranean fruit fly</name>
    <name type="synonym">Tephritis capitata</name>
    <dbReference type="NCBI Taxonomy" id="7213"/>
    <lineage>
        <taxon>Eukaryota</taxon>
        <taxon>Metazoa</taxon>
        <taxon>Ecdysozoa</taxon>
        <taxon>Arthropoda</taxon>
        <taxon>Hexapoda</taxon>
        <taxon>Insecta</taxon>
        <taxon>Pterygota</taxon>
        <taxon>Neoptera</taxon>
        <taxon>Endopterygota</taxon>
        <taxon>Diptera</taxon>
        <taxon>Brachycera</taxon>
        <taxon>Muscomorpha</taxon>
        <taxon>Tephritoidea</taxon>
        <taxon>Tephritidae</taxon>
        <taxon>Ceratitis</taxon>
        <taxon>Ceratitis</taxon>
    </lineage>
</organism>
<reference evidence="19" key="1">
    <citation type="submission" date="2020-11" db="EMBL/GenBank/DDBJ databases">
        <authorList>
            <person name="Whitehead M."/>
        </authorList>
    </citation>
    <scope>NUCLEOTIDE SEQUENCE</scope>
    <source>
        <strain evidence="19">EGII</strain>
    </source>
</reference>
<dbReference type="PANTHER" id="PTHR22760:SF4">
    <property type="entry name" value="GPI MANNOSYLTRANSFERASE 3"/>
    <property type="match status" value="1"/>
</dbReference>
<dbReference type="FunFam" id="3.40.630.10:FF:000029">
    <property type="entry name" value="Glutaminyl-peptide cyclotransferase"/>
    <property type="match status" value="1"/>
</dbReference>
<dbReference type="Pfam" id="PF04389">
    <property type="entry name" value="Peptidase_M28"/>
    <property type="match status" value="1"/>
</dbReference>
<dbReference type="AlphaFoldDB" id="A0A811UVZ0"/>
<name>A0A811UVZ0_CERCA</name>
<evidence type="ECO:0000256" key="6">
    <source>
        <dbReference type="ARBA" id="ARBA00022676"/>
    </source>
</evidence>
<evidence type="ECO:0000256" key="2">
    <source>
        <dbReference type="ARBA" id="ARBA00004477"/>
    </source>
</evidence>
<dbReference type="InterPro" id="IPR005599">
    <property type="entry name" value="GPI_mannosylTrfase"/>
</dbReference>
<dbReference type="PANTHER" id="PTHR22760">
    <property type="entry name" value="GLYCOSYLTRANSFERASE"/>
    <property type="match status" value="1"/>
</dbReference>
<dbReference type="EC" id="2.4.1.-" evidence="17"/>
<dbReference type="GO" id="GO:0006506">
    <property type="term" value="P:GPI anchor biosynthetic process"/>
    <property type="evidence" value="ECO:0007669"/>
    <property type="project" value="TreeGrafter"/>
</dbReference>
<evidence type="ECO:0000256" key="14">
    <source>
        <dbReference type="ARBA" id="ARBA00023157"/>
    </source>
</evidence>
<dbReference type="InterPro" id="IPR037457">
    <property type="entry name" value="M28_QC"/>
</dbReference>
<evidence type="ECO:0000256" key="15">
    <source>
        <dbReference type="ARBA" id="ARBA00023315"/>
    </source>
</evidence>
<evidence type="ECO:0000256" key="1">
    <source>
        <dbReference type="ARBA" id="ARBA00000001"/>
    </source>
</evidence>